<evidence type="ECO:0000259" key="1">
    <source>
        <dbReference type="Pfam" id="PF13175"/>
    </source>
</evidence>
<dbReference type="Pfam" id="PF13304">
    <property type="entry name" value="AAA_21"/>
    <property type="match status" value="1"/>
</dbReference>
<proteinExistence type="predicted"/>
<dbReference type="PANTHER" id="PTHR40396">
    <property type="entry name" value="ATPASE-LIKE PROTEIN"/>
    <property type="match status" value="1"/>
</dbReference>
<dbReference type="GO" id="GO:0016887">
    <property type="term" value="F:ATP hydrolysis activity"/>
    <property type="evidence" value="ECO:0007669"/>
    <property type="project" value="InterPro"/>
</dbReference>
<dbReference type="Gene3D" id="3.40.50.300">
    <property type="entry name" value="P-loop containing nucleotide triphosphate hydrolases"/>
    <property type="match status" value="2"/>
</dbReference>
<organism evidence="3 4">
    <name type="scientific">Candidatus Ozemobacter sibiricus</name>
    <dbReference type="NCBI Taxonomy" id="2268124"/>
    <lineage>
        <taxon>Bacteria</taxon>
        <taxon>Candidatus Ozemobacteria</taxon>
        <taxon>Candidatus Ozemobacterales</taxon>
        <taxon>Candidatus Ozemobacteraceae</taxon>
        <taxon>Candidatus Ozemobacter</taxon>
    </lineage>
</organism>
<feature type="domain" description="Endonuclease GajA/Old nuclease/RecF-like AAA" evidence="1">
    <location>
        <begin position="1"/>
        <end position="44"/>
    </location>
</feature>
<comment type="caution">
    <text evidence="3">The sequence shown here is derived from an EMBL/GenBank/DDBJ whole genome shotgun (WGS) entry which is preliminary data.</text>
</comment>
<dbReference type="PIRSF" id="PIRSF029347">
    <property type="entry name" value="RecF"/>
    <property type="match status" value="1"/>
</dbReference>
<feature type="domain" description="ATPase AAA-type core" evidence="2">
    <location>
        <begin position="259"/>
        <end position="368"/>
    </location>
</feature>
<evidence type="ECO:0000313" key="4">
    <source>
        <dbReference type="Proteomes" id="UP000252355"/>
    </source>
</evidence>
<dbReference type="SUPFAM" id="SSF52540">
    <property type="entry name" value="P-loop containing nucleoside triphosphate hydrolases"/>
    <property type="match status" value="1"/>
</dbReference>
<dbReference type="InterPro" id="IPR003959">
    <property type="entry name" value="ATPase_AAA_core"/>
</dbReference>
<dbReference type="InterPro" id="IPR014555">
    <property type="entry name" value="RecF-like"/>
</dbReference>
<dbReference type="Pfam" id="PF13175">
    <property type="entry name" value="AAA_15"/>
    <property type="match status" value="1"/>
</dbReference>
<gene>
    <name evidence="3" type="ORF">OZSIB_3665</name>
</gene>
<name>A0A367ZS42_9BACT</name>
<sequence>MLTAITLENFKSYRQARLPLASLTVLIGANASGKSNAIEGMRLLSWLAQGQKLAAIQYAVQSGDRVVRGTVKDLPFERGDGFGLGAETAEVEWNQMTMTVQRRADGLHIVAETLTHGGASVPLYLLDQPSSGRGTDCGVAYNNFTRGRNKPHVTCSDQQAIFTQLTSPATFDAAHKASRERIPPVVQALEQWLSAMLFLDPVPARMREYAFPSDSTLRGDGSNLSAVLYHLWGGDRDKAVELARGEVEPYKTQRQAILSLIQSLPEQDISELSFLEEPRGGVMVQLTETFGGRSRPVDASLLSDGTLRVLSIAAAMLSAPEGSLVVIEEIDNGVHPSRARHLLANIRALAERRSLRVLLSTHNPAMLDALPDAALPDVLFCYRDPQDGASRVVRLQDVPDYPELIAQESLGGLVSSGALERFIKQPQALDRQARALAWLESIRQGGRHE</sequence>
<dbReference type="AlphaFoldDB" id="A0A367ZS42"/>
<dbReference type="Proteomes" id="UP000252355">
    <property type="component" value="Unassembled WGS sequence"/>
</dbReference>
<dbReference type="GO" id="GO:0005524">
    <property type="term" value="F:ATP binding"/>
    <property type="evidence" value="ECO:0007669"/>
    <property type="project" value="InterPro"/>
</dbReference>
<evidence type="ECO:0000259" key="2">
    <source>
        <dbReference type="Pfam" id="PF13304"/>
    </source>
</evidence>
<dbReference type="InterPro" id="IPR027417">
    <property type="entry name" value="P-loop_NTPase"/>
</dbReference>
<dbReference type="CDD" id="cd00267">
    <property type="entry name" value="ABC_ATPase"/>
    <property type="match status" value="1"/>
</dbReference>
<dbReference type="InterPro" id="IPR041685">
    <property type="entry name" value="AAA_GajA/Old/RecF-like"/>
</dbReference>
<evidence type="ECO:0000313" key="3">
    <source>
        <dbReference type="EMBL" id="RCK80161.1"/>
    </source>
</evidence>
<accession>A0A367ZS42</accession>
<reference evidence="3 4" key="1">
    <citation type="submission" date="2018-05" db="EMBL/GenBank/DDBJ databases">
        <title>A metagenomic window into the 2 km-deep terrestrial subsurface aquifer revealed taxonomically and functionally diverse microbial community comprising novel uncultured bacterial lineages.</title>
        <authorList>
            <person name="Kadnikov V.V."/>
            <person name="Mardanov A.V."/>
            <person name="Beletsky A.V."/>
            <person name="Banks D."/>
            <person name="Pimenov N.V."/>
            <person name="Frank Y.A."/>
            <person name="Karnachuk O.V."/>
            <person name="Ravin N.V."/>
        </authorList>
    </citation>
    <scope>NUCLEOTIDE SEQUENCE [LARGE SCALE GENOMIC DNA]</scope>
    <source>
        <strain evidence="3">BY5</strain>
    </source>
</reference>
<dbReference type="EMBL" id="QOQW01000008">
    <property type="protein sequence ID" value="RCK80161.1"/>
    <property type="molecule type" value="Genomic_DNA"/>
</dbReference>
<dbReference type="PANTHER" id="PTHR40396:SF1">
    <property type="entry name" value="ATPASE AAA-TYPE CORE DOMAIN-CONTAINING PROTEIN"/>
    <property type="match status" value="1"/>
</dbReference>
<protein>
    <submittedName>
        <fullName evidence="3">DNA recombination and repair protein RecF</fullName>
    </submittedName>
</protein>